<reference evidence="1 2" key="1">
    <citation type="journal article" date="2019" name="Sci. Rep.">
        <title>Orb-weaving spider Araneus ventricosus genome elucidates the spidroin gene catalogue.</title>
        <authorList>
            <person name="Kono N."/>
            <person name="Nakamura H."/>
            <person name="Ohtoshi R."/>
            <person name="Moran D.A.P."/>
            <person name="Shinohara A."/>
            <person name="Yoshida Y."/>
            <person name="Fujiwara M."/>
            <person name="Mori M."/>
            <person name="Tomita M."/>
            <person name="Arakawa K."/>
        </authorList>
    </citation>
    <scope>NUCLEOTIDE SEQUENCE [LARGE SCALE GENOMIC DNA]</scope>
</reference>
<protein>
    <submittedName>
        <fullName evidence="1">Uncharacterized protein</fullName>
    </submittedName>
</protein>
<gene>
    <name evidence="1" type="ORF">AVEN_81127_1</name>
</gene>
<organism evidence="1 2">
    <name type="scientific">Araneus ventricosus</name>
    <name type="common">Orbweaver spider</name>
    <name type="synonym">Epeira ventricosa</name>
    <dbReference type="NCBI Taxonomy" id="182803"/>
    <lineage>
        <taxon>Eukaryota</taxon>
        <taxon>Metazoa</taxon>
        <taxon>Ecdysozoa</taxon>
        <taxon>Arthropoda</taxon>
        <taxon>Chelicerata</taxon>
        <taxon>Arachnida</taxon>
        <taxon>Araneae</taxon>
        <taxon>Araneomorphae</taxon>
        <taxon>Entelegynae</taxon>
        <taxon>Araneoidea</taxon>
        <taxon>Araneidae</taxon>
        <taxon>Araneus</taxon>
    </lineage>
</organism>
<keyword evidence="2" id="KW-1185">Reference proteome</keyword>
<dbReference type="Proteomes" id="UP000499080">
    <property type="component" value="Unassembled WGS sequence"/>
</dbReference>
<sequence length="80" mass="9033">MSSSSEQEDLSLQESGNDLEESFFSDAFDSKVSEFEDSGNQSIDQYLSVHKDSFGNQPTKRSLEKAVVVDWPKMMKFKAT</sequence>
<name>A0A4Y2N348_ARAVE</name>
<proteinExistence type="predicted"/>
<evidence type="ECO:0000313" key="2">
    <source>
        <dbReference type="Proteomes" id="UP000499080"/>
    </source>
</evidence>
<evidence type="ECO:0000313" key="1">
    <source>
        <dbReference type="EMBL" id="GBN33771.1"/>
    </source>
</evidence>
<dbReference type="EMBL" id="BGPR01008430">
    <property type="protein sequence ID" value="GBN33771.1"/>
    <property type="molecule type" value="Genomic_DNA"/>
</dbReference>
<accession>A0A4Y2N348</accession>
<dbReference type="AlphaFoldDB" id="A0A4Y2N348"/>
<comment type="caution">
    <text evidence="1">The sequence shown here is derived from an EMBL/GenBank/DDBJ whole genome shotgun (WGS) entry which is preliminary data.</text>
</comment>